<dbReference type="Proteomes" id="UP000198870">
    <property type="component" value="Unassembled WGS sequence"/>
</dbReference>
<dbReference type="PANTHER" id="PTHR33376:SF5">
    <property type="entry name" value="EXTRACYTOPLASMIC SOLUTE RECEPTOR PROTEIN"/>
    <property type="match status" value="1"/>
</dbReference>
<dbReference type="InterPro" id="IPR018389">
    <property type="entry name" value="DctP_fam"/>
</dbReference>
<dbReference type="PANTHER" id="PTHR33376">
    <property type="match status" value="1"/>
</dbReference>
<sequence>MTMRIYYSKCPVVGIRAFMTTTWSRTMKPFFNAKKISTRQVATGILILLAMAFGRPFPCAGEGAVTLTYATNTAPVGLRGMAEKAFVDEVERLGKGKIHIRVFWEQSYLKDKEILEGVKDGTVDMGHVNINYYPSRLVINGAITLFQQGPSDYANRMWVYDTIYDEIPQLNAEFLKYRQKIVYTYSVLPIAGAFTEPVSSLADFRHRRVRASSRWLLKVLEGAGAIPVSLPWADTYMALKTNALEGIYTNIDAIHRVGLDNVAPNILVFKEFWNPVPFHVTINIDTWNRLPREVQEIIRTASANSKRHFAALYHPMLNETVAAQRAAGCVVAFARKEEVDTWLKLPEVGKIKQLWVKEVSPLIPKMEARRILEKMESIVGEGMAKDPDAN</sequence>
<dbReference type="Pfam" id="PF03480">
    <property type="entry name" value="DctP"/>
    <property type="match status" value="1"/>
</dbReference>
<dbReference type="GO" id="GO:0055085">
    <property type="term" value="P:transmembrane transport"/>
    <property type="evidence" value="ECO:0007669"/>
    <property type="project" value="InterPro"/>
</dbReference>
<reference evidence="2 3" key="1">
    <citation type="submission" date="2016-10" db="EMBL/GenBank/DDBJ databases">
        <authorList>
            <person name="de Groot N.N."/>
        </authorList>
    </citation>
    <scope>NUCLEOTIDE SEQUENCE [LARGE SCALE GENOMIC DNA]</scope>
    <source>
        <strain evidence="2 3">AA1</strain>
    </source>
</reference>
<dbReference type="InterPro" id="IPR038404">
    <property type="entry name" value="TRAP_DctP_sf"/>
</dbReference>
<dbReference type="NCBIfam" id="NF037995">
    <property type="entry name" value="TRAP_S1"/>
    <property type="match status" value="1"/>
</dbReference>
<name>A0A1G5H3B9_9BACT</name>
<evidence type="ECO:0000256" key="1">
    <source>
        <dbReference type="ARBA" id="ARBA00022729"/>
    </source>
</evidence>
<dbReference type="EMBL" id="FMUX01000012">
    <property type="protein sequence ID" value="SCY57408.1"/>
    <property type="molecule type" value="Genomic_DNA"/>
</dbReference>
<keyword evidence="1" id="KW-0732">Signal</keyword>
<evidence type="ECO:0000313" key="3">
    <source>
        <dbReference type="Proteomes" id="UP000198870"/>
    </source>
</evidence>
<protein>
    <submittedName>
        <fullName evidence="2">TRAP-type C4-dicarboxylate transport system, substrate-binding protein</fullName>
    </submittedName>
</protein>
<dbReference type="AlphaFoldDB" id="A0A1G5H3B9"/>
<proteinExistence type="predicted"/>
<accession>A0A1G5H3B9</accession>
<gene>
    <name evidence="2" type="ORF">SAMN05216233_11243</name>
</gene>
<evidence type="ECO:0000313" key="2">
    <source>
        <dbReference type="EMBL" id="SCY57408.1"/>
    </source>
</evidence>
<organism evidence="2 3">
    <name type="scientific">Desulfoluna spongiiphila</name>
    <dbReference type="NCBI Taxonomy" id="419481"/>
    <lineage>
        <taxon>Bacteria</taxon>
        <taxon>Pseudomonadati</taxon>
        <taxon>Thermodesulfobacteriota</taxon>
        <taxon>Desulfobacteria</taxon>
        <taxon>Desulfobacterales</taxon>
        <taxon>Desulfolunaceae</taxon>
        <taxon>Desulfoluna</taxon>
    </lineage>
</organism>
<keyword evidence="3" id="KW-1185">Reference proteome</keyword>
<dbReference type="STRING" id="419481.SAMN05216233_11243"/>
<dbReference type="Gene3D" id="3.40.190.170">
    <property type="entry name" value="Bacterial extracellular solute-binding protein, family 7"/>
    <property type="match status" value="1"/>
</dbReference>